<evidence type="ECO:0000313" key="1">
    <source>
        <dbReference type="EMBL" id="KAI4334275.1"/>
    </source>
</evidence>
<keyword evidence="2" id="KW-1185">Reference proteome</keyword>
<evidence type="ECO:0000313" key="2">
    <source>
        <dbReference type="Proteomes" id="UP000828941"/>
    </source>
</evidence>
<proteinExistence type="predicted"/>
<organism evidence="1 2">
    <name type="scientific">Bauhinia variegata</name>
    <name type="common">Purple orchid tree</name>
    <name type="synonym">Phanera variegata</name>
    <dbReference type="NCBI Taxonomy" id="167791"/>
    <lineage>
        <taxon>Eukaryota</taxon>
        <taxon>Viridiplantae</taxon>
        <taxon>Streptophyta</taxon>
        <taxon>Embryophyta</taxon>
        <taxon>Tracheophyta</taxon>
        <taxon>Spermatophyta</taxon>
        <taxon>Magnoliopsida</taxon>
        <taxon>eudicotyledons</taxon>
        <taxon>Gunneridae</taxon>
        <taxon>Pentapetalae</taxon>
        <taxon>rosids</taxon>
        <taxon>fabids</taxon>
        <taxon>Fabales</taxon>
        <taxon>Fabaceae</taxon>
        <taxon>Cercidoideae</taxon>
        <taxon>Cercideae</taxon>
        <taxon>Bauhiniinae</taxon>
        <taxon>Bauhinia</taxon>
    </lineage>
</organism>
<accession>A0ACB9NDS1</accession>
<comment type="caution">
    <text evidence="1">The sequence shown here is derived from an EMBL/GenBank/DDBJ whole genome shotgun (WGS) entry which is preliminary data.</text>
</comment>
<gene>
    <name evidence="1" type="ORF">L6164_018985</name>
</gene>
<dbReference type="EMBL" id="CM039432">
    <property type="protein sequence ID" value="KAI4334275.1"/>
    <property type="molecule type" value="Genomic_DNA"/>
</dbReference>
<reference evidence="1 2" key="1">
    <citation type="journal article" date="2022" name="DNA Res.">
        <title>Chromosomal-level genome assembly of the orchid tree Bauhinia variegata (Leguminosae; Cercidoideae) supports the allotetraploid origin hypothesis of Bauhinia.</title>
        <authorList>
            <person name="Zhong Y."/>
            <person name="Chen Y."/>
            <person name="Zheng D."/>
            <person name="Pang J."/>
            <person name="Liu Y."/>
            <person name="Luo S."/>
            <person name="Meng S."/>
            <person name="Qian L."/>
            <person name="Wei D."/>
            <person name="Dai S."/>
            <person name="Zhou R."/>
        </authorList>
    </citation>
    <scope>NUCLEOTIDE SEQUENCE [LARGE SCALE GENOMIC DNA]</scope>
    <source>
        <strain evidence="1">BV-YZ2020</strain>
    </source>
</reference>
<name>A0ACB9NDS1_BAUVA</name>
<dbReference type="Proteomes" id="UP000828941">
    <property type="component" value="Chromosome 7"/>
</dbReference>
<protein>
    <submittedName>
        <fullName evidence="1">Uncharacterized protein</fullName>
    </submittedName>
</protein>
<sequence>MRERRFLGTRRSSPLKGRFRDSETTKDKWQSGKNGFCGLHEPERSLAIGDVVKPECDTGRNRCNGLGDDRSSNISQYNKSVNLGESSSIKKFQWNNLLEGIFKSPNSSMKHVSDFGTHAYETSVKNSCQVDGFPDSGVVPILTSFENDNLRNYSVNSPHVLTARNCGYIDASFTSPLANSGTFLQTNTEIPWLDGNAEVFRRSKGEIPRPWEHQDVAKHTPGQPLYDQGGESMSASGVSLGYGVPLSQPKAFPCASATMDDNPPRCSVGINRSREMPDGYLRQDGHGQAPCSNPAEISQTKLMKLAEYGRIQSSLVRIMNGDSSYLEIQRSEMGDTGILPDDIRYGRRPSIVDSIVDKIDGIGSSPGGPLKNGLLWEPNLSTEEHAFPSYHDLTQQSNKTEGYAEGLCSRDTHPDYDYGIEGYNNSEGWGLNTCEREAIPSIPLNYHGYEGEANRMNYQDAWEELPDNDQYFYEKESSHNGILATEQLAMHDWDGDMVKLKQSMDENQIWTNSRNPFASDSDHNLNDEEDTSFNEDIMYLQFGDQLTYPYPPAPSRRNSNKHKQVAGKGIKERLRPPQKIPVSTSSHRRSVLERLGPRVVPTLNTFSVKRKKNKTLSRNLYDFCESARFSDLSEVGMTLTKIEPPEDSKDFKQQVDNAFLRFVKLLNENQAQRRKYVDQGGTGTLKCSICGSTSKEFANTLSLAMHSFKSCKAGCRAEHLGFHKALCVLLGWSDTVAPNGSWVQRMLPAAEASSMKNDLIIWPPVVVVHNISIAQNNPDERMIVSVEELEAILNGIGFSGGKIKVSRGKPANFSILVVAFSATLSGLQEAERLNKFYDDNKHGRAEFQEIDSCGFKNSNERSLYIPGKNESALYGYLGNARDLDKLDFERKKHSVVKSRKEIQAMAVLSLS</sequence>